<evidence type="ECO:0000259" key="1">
    <source>
        <dbReference type="Pfam" id="PF09994"/>
    </source>
</evidence>
<dbReference type="Proteomes" id="UP000772434">
    <property type="component" value="Unassembled WGS sequence"/>
</dbReference>
<proteinExistence type="predicted"/>
<feature type="domain" description="T6SS Phospholipase effector Tle1-like catalytic" evidence="1">
    <location>
        <begin position="63"/>
        <end position="352"/>
    </location>
</feature>
<dbReference type="Pfam" id="PF09994">
    <property type="entry name" value="T6SS_Tle1-like_cat"/>
    <property type="match status" value="1"/>
</dbReference>
<accession>A0A9P5Q7F2</accession>
<dbReference type="SUPFAM" id="SSF53474">
    <property type="entry name" value="alpha/beta-Hydrolases"/>
    <property type="match status" value="1"/>
</dbReference>
<evidence type="ECO:0000313" key="2">
    <source>
        <dbReference type="EMBL" id="KAF9076868.1"/>
    </source>
</evidence>
<comment type="caution">
    <text evidence="2">The sequence shown here is derived from an EMBL/GenBank/DDBJ whole genome shotgun (WGS) entry which is preliminary data.</text>
</comment>
<reference evidence="2" key="1">
    <citation type="submission" date="2020-11" db="EMBL/GenBank/DDBJ databases">
        <authorList>
            <consortium name="DOE Joint Genome Institute"/>
            <person name="Ahrendt S."/>
            <person name="Riley R."/>
            <person name="Andreopoulos W."/>
            <person name="Labutti K."/>
            <person name="Pangilinan J."/>
            <person name="Ruiz-Duenas F.J."/>
            <person name="Barrasa J.M."/>
            <person name="Sanchez-Garcia M."/>
            <person name="Camarero S."/>
            <person name="Miyauchi S."/>
            <person name="Serrano A."/>
            <person name="Linde D."/>
            <person name="Babiker R."/>
            <person name="Drula E."/>
            <person name="Ayuso-Fernandez I."/>
            <person name="Pacheco R."/>
            <person name="Padilla G."/>
            <person name="Ferreira P."/>
            <person name="Barriuso J."/>
            <person name="Kellner H."/>
            <person name="Castanera R."/>
            <person name="Alfaro M."/>
            <person name="Ramirez L."/>
            <person name="Pisabarro A.G."/>
            <person name="Kuo A."/>
            <person name="Tritt A."/>
            <person name="Lipzen A."/>
            <person name="He G."/>
            <person name="Yan M."/>
            <person name="Ng V."/>
            <person name="Cullen D."/>
            <person name="Martin F."/>
            <person name="Rosso M.-N."/>
            <person name="Henrissat B."/>
            <person name="Hibbett D."/>
            <person name="Martinez A.T."/>
            <person name="Grigoriev I.V."/>
        </authorList>
    </citation>
    <scope>NUCLEOTIDE SEQUENCE</scope>
    <source>
        <strain evidence="2">AH 40177</strain>
    </source>
</reference>
<protein>
    <recommendedName>
        <fullName evidence="1">T6SS Phospholipase effector Tle1-like catalytic domain-containing protein</fullName>
    </recommendedName>
</protein>
<dbReference type="InterPro" id="IPR029058">
    <property type="entry name" value="AB_hydrolase_fold"/>
</dbReference>
<keyword evidence="3" id="KW-1185">Reference proteome</keyword>
<dbReference type="EMBL" id="JADNRY010000005">
    <property type="protein sequence ID" value="KAF9076868.1"/>
    <property type="molecule type" value="Genomic_DNA"/>
</dbReference>
<organism evidence="2 3">
    <name type="scientific">Rhodocollybia butyracea</name>
    <dbReference type="NCBI Taxonomy" id="206335"/>
    <lineage>
        <taxon>Eukaryota</taxon>
        <taxon>Fungi</taxon>
        <taxon>Dikarya</taxon>
        <taxon>Basidiomycota</taxon>
        <taxon>Agaricomycotina</taxon>
        <taxon>Agaricomycetes</taxon>
        <taxon>Agaricomycetidae</taxon>
        <taxon>Agaricales</taxon>
        <taxon>Marasmiineae</taxon>
        <taxon>Omphalotaceae</taxon>
        <taxon>Rhodocollybia</taxon>
    </lineage>
</organism>
<name>A0A9P5Q7F2_9AGAR</name>
<dbReference type="PANTHER" id="PTHR33840:SF2">
    <property type="entry name" value="TLE1 PHOSPHOLIPASE DOMAIN-CONTAINING PROTEIN"/>
    <property type="match status" value="1"/>
</dbReference>
<sequence length="525" mass="59205">MSTSPNGKHTRNISTLSGDTIAVSPTATAFSMSEEHFQDGQSLRLGGSQVDSDRIVPSFHPYRTLVLCFDGTGDQFDSDNSNIVQFFAALKKDNSDQQMVYYQAGIGTYTSPEIATPVMTNFYKIVDMAIAWYLDAHVMGGYEFLMQNYKAGDRISIFGFSRGAYVARSLAGMIHKVGIIPACNHQQVPFAYKMYSRNDEVGWEQSRAFKAAFSVDANIDFLGVFDTVNSVGLFPNRLPFTTSNTLVKTFRHALSLDERRAKFKANLWNPPSHHHAAHHNVHHGSKYSFTHHLESFDDLDNLEQRYRKDPNQKTDIEEVWFAGCHCDVGGGSVSNDETTNLARIPLRWMIRECFKTNTGILFHADSLASLGLDPDTLQWPRVLCPRPPPTPATSSVHIRPNPSFFAPIPSTTKPVALTNEKGAEKKTEEEFELEDALSPMYDQLELSPAWWILEYVPVSNMYHDGEGDHWIEVGLNRGEARVIPRAKEGVKVHRSVKLRMDAQYENGMKYIPRANFDLEHVTWVD</sequence>
<dbReference type="PANTHER" id="PTHR33840">
    <property type="match status" value="1"/>
</dbReference>
<gene>
    <name evidence="2" type="ORF">BDP27DRAFT_1389158</name>
</gene>
<evidence type="ECO:0000313" key="3">
    <source>
        <dbReference type="Proteomes" id="UP000772434"/>
    </source>
</evidence>
<dbReference type="InterPro" id="IPR018712">
    <property type="entry name" value="Tle1-like_cat"/>
</dbReference>
<dbReference type="AlphaFoldDB" id="A0A9P5Q7F2"/>
<dbReference type="OrthoDB" id="3162439at2759"/>